<dbReference type="KEGG" id="ssan:NX02_04040"/>
<dbReference type="HOGENOM" id="CLU_1407958_0_0_5"/>
<dbReference type="AlphaFoldDB" id="W0A687"/>
<evidence type="ECO:0008006" key="4">
    <source>
        <dbReference type="Google" id="ProtNLM"/>
    </source>
</evidence>
<dbReference type="RefSeq" id="WP_025290862.1">
    <property type="nucleotide sequence ID" value="NZ_CP006644.1"/>
</dbReference>
<dbReference type="PATRIC" id="fig|1123269.5.peg.791"/>
<gene>
    <name evidence="2" type="ORF">NX02_04040</name>
</gene>
<dbReference type="Proteomes" id="UP000018851">
    <property type="component" value="Chromosome"/>
</dbReference>
<dbReference type="PROSITE" id="PS51257">
    <property type="entry name" value="PROKAR_LIPOPROTEIN"/>
    <property type="match status" value="1"/>
</dbReference>
<protein>
    <recommendedName>
        <fullName evidence="4">Lipoprotein</fullName>
    </recommendedName>
</protein>
<organism evidence="2 3">
    <name type="scientific">Sphingomonas sanxanigenens DSM 19645 = NX02</name>
    <dbReference type="NCBI Taxonomy" id="1123269"/>
    <lineage>
        <taxon>Bacteria</taxon>
        <taxon>Pseudomonadati</taxon>
        <taxon>Pseudomonadota</taxon>
        <taxon>Alphaproteobacteria</taxon>
        <taxon>Sphingomonadales</taxon>
        <taxon>Sphingomonadaceae</taxon>
        <taxon>Sphingomonas</taxon>
    </lineage>
</organism>
<name>W0A687_9SPHN</name>
<dbReference type="EMBL" id="CP006644">
    <property type="protein sequence ID" value="AHE52561.1"/>
    <property type="molecule type" value="Genomic_DNA"/>
</dbReference>
<evidence type="ECO:0000313" key="2">
    <source>
        <dbReference type="EMBL" id="AHE52561.1"/>
    </source>
</evidence>
<feature type="compositionally biased region" description="Low complexity" evidence="1">
    <location>
        <begin position="179"/>
        <end position="193"/>
    </location>
</feature>
<dbReference type="STRING" id="1123269.NX02_04040"/>
<proteinExistence type="predicted"/>
<evidence type="ECO:0000313" key="3">
    <source>
        <dbReference type="Proteomes" id="UP000018851"/>
    </source>
</evidence>
<evidence type="ECO:0000256" key="1">
    <source>
        <dbReference type="SAM" id="MobiDB-lite"/>
    </source>
</evidence>
<keyword evidence="3" id="KW-1185">Reference proteome</keyword>
<feature type="region of interest" description="Disordered" evidence="1">
    <location>
        <begin position="166"/>
        <end position="193"/>
    </location>
</feature>
<accession>W0A687</accession>
<sequence length="193" mass="19565">MRTSAIVRVSGYVGLAGLLAATAGCGKLPGLAETTLDLLEQGSPKACVAEDVRKVLRGMIRPAPGSFAFTGMADADAKRVIESFAIDFEQTTLESKDEDVSRVTCSAQAIVSNTRGVRSSGLAIRYDVRPAAESTDRFVVGGDVSGATAFLSGAALAAITAEVLTGERQGGPAPDASPTGEATGTAAGDGSIR</sequence>
<reference evidence="2 3" key="1">
    <citation type="submission" date="2013-07" db="EMBL/GenBank/DDBJ databases">
        <title>Completed genome of Sphingomonas sanxanigenens NX02.</title>
        <authorList>
            <person name="Ma T."/>
            <person name="Huang H."/>
            <person name="Wu M."/>
            <person name="Li X."/>
            <person name="Li G."/>
        </authorList>
    </citation>
    <scope>NUCLEOTIDE SEQUENCE [LARGE SCALE GENOMIC DNA]</scope>
    <source>
        <strain evidence="2 3">NX02</strain>
    </source>
</reference>